<name>A0A0A8ZI22_ARUDO</name>
<accession>A0A0A8ZI22</accession>
<organism evidence="2">
    <name type="scientific">Arundo donax</name>
    <name type="common">Giant reed</name>
    <name type="synonym">Donax arundinaceus</name>
    <dbReference type="NCBI Taxonomy" id="35708"/>
    <lineage>
        <taxon>Eukaryota</taxon>
        <taxon>Viridiplantae</taxon>
        <taxon>Streptophyta</taxon>
        <taxon>Embryophyta</taxon>
        <taxon>Tracheophyta</taxon>
        <taxon>Spermatophyta</taxon>
        <taxon>Magnoliopsida</taxon>
        <taxon>Liliopsida</taxon>
        <taxon>Poales</taxon>
        <taxon>Poaceae</taxon>
        <taxon>PACMAD clade</taxon>
        <taxon>Arundinoideae</taxon>
        <taxon>Arundineae</taxon>
        <taxon>Arundo</taxon>
    </lineage>
</organism>
<reference evidence="2" key="2">
    <citation type="journal article" date="2015" name="Data Brief">
        <title>Shoot transcriptome of the giant reed, Arundo donax.</title>
        <authorList>
            <person name="Barrero R.A."/>
            <person name="Guerrero F.D."/>
            <person name="Moolhuijzen P."/>
            <person name="Goolsby J.A."/>
            <person name="Tidwell J."/>
            <person name="Bellgard S.E."/>
            <person name="Bellgard M.I."/>
        </authorList>
    </citation>
    <scope>NUCLEOTIDE SEQUENCE</scope>
    <source>
        <tissue evidence="2">Shoot tissue taken approximately 20 cm above the soil surface</tissue>
    </source>
</reference>
<protein>
    <submittedName>
        <fullName evidence="2">Wip1</fullName>
    </submittedName>
</protein>
<reference evidence="2" key="1">
    <citation type="submission" date="2014-09" db="EMBL/GenBank/DDBJ databases">
        <authorList>
            <person name="Magalhaes I.L.F."/>
            <person name="Oliveira U."/>
            <person name="Santos F.R."/>
            <person name="Vidigal T.H.D.A."/>
            <person name="Brescovit A.D."/>
            <person name="Santos A.J."/>
        </authorList>
    </citation>
    <scope>NUCLEOTIDE SEQUENCE</scope>
    <source>
        <tissue evidence="2">Shoot tissue taken approximately 20 cm above the soil surface</tissue>
    </source>
</reference>
<feature type="region of interest" description="Disordered" evidence="1">
    <location>
        <begin position="1"/>
        <end position="35"/>
    </location>
</feature>
<dbReference type="EMBL" id="GBRH01261505">
    <property type="protein sequence ID" value="JAD36390.1"/>
    <property type="molecule type" value="Transcribed_RNA"/>
</dbReference>
<feature type="compositionally biased region" description="Low complexity" evidence="1">
    <location>
        <begin position="1"/>
        <end position="26"/>
    </location>
</feature>
<proteinExistence type="predicted"/>
<sequence>MPSVSATPSTSTQASSSAALTATSPSRGSTPATTS</sequence>
<evidence type="ECO:0000256" key="1">
    <source>
        <dbReference type="SAM" id="MobiDB-lite"/>
    </source>
</evidence>
<evidence type="ECO:0000313" key="2">
    <source>
        <dbReference type="EMBL" id="JAD36390.1"/>
    </source>
</evidence>
<dbReference type="AlphaFoldDB" id="A0A0A8ZI22"/>